<protein>
    <recommendedName>
        <fullName evidence="2">DUF4123 domain-containing protein</fullName>
    </recommendedName>
</protein>
<feature type="compositionally biased region" description="Basic residues" evidence="1">
    <location>
        <begin position="69"/>
        <end position="83"/>
    </location>
</feature>
<reference evidence="3 4" key="1">
    <citation type="submission" date="2005-09" db="EMBL/GenBank/DDBJ databases">
        <authorList>
            <person name="Woods D.E."/>
            <person name="Nierman W.C."/>
        </authorList>
    </citation>
    <scope>NUCLEOTIDE SEQUENCE [LARGE SCALE GENOMIC DNA]</scope>
    <source>
        <strain evidence="3 4">1710b</strain>
    </source>
</reference>
<evidence type="ECO:0000313" key="4">
    <source>
        <dbReference type="Proteomes" id="UP000002700"/>
    </source>
</evidence>
<dbReference type="HOGENOM" id="CLU_887615_0_0_4"/>
<feature type="compositionally biased region" description="Basic and acidic residues" evidence="1">
    <location>
        <begin position="15"/>
        <end position="32"/>
    </location>
</feature>
<sequence length="313" mass="35865">MRGPSGQARDHLRRRHDDTRRQGARRRPDVHAQRTQCGRRRPPGTLPSLQGHFPHPPRSARPPLPAHDRRARHRRRGHAHGLRRGVDRIAGHRNDRRRRRGRARRRRLARRIGSRGGGRGRPFPHALPRMPEGGGQERRDDGRTRMMTPPNIEAHFEMRRQQITLPARLFAVVDALLFAEASDAPPLRRANYSIALFDRTPDASLAEHGPWLIDYALAPGPIRRVLAELAAGPVGMSWLISAYPFERLAAELREHLDVRLPDGRTALLRFYDARIMPDIARVMRDAQRSHFFVATYDWLVEIDGRLTGVHPHA</sequence>
<dbReference type="EnsemblBacteria" id="ABA50530">
    <property type="protein sequence ID" value="ABA50530"/>
    <property type="gene ID" value="BURPS1710b_2497"/>
</dbReference>
<feature type="domain" description="DUF4123" evidence="2">
    <location>
        <begin position="169"/>
        <end position="289"/>
    </location>
</feature>
<dbReference type="Pfam" id="PF13503">
    <property type="entry name" value="DUF4123"/>
    <property type="match status" value="1"/>
</dbReference>
<evidence type="ECO:0000313" key="3">
    <source>
        <dbReference type="EMBL" id="ABA50530.1"/>
    </source>
</evidence>
<dbReference type="KEGG" id="bpm:BURPS1710b_2497"/>
<gene>
    <name evidence="3" type="ordered locus">BURPS1710b_2497</name>
</gene>
<accession>Q3JRB4</accession>
<proteinExistence type="predicted"/>
<feature type="compositionally biased region" description="Basic residues" evidence="1">
    <location>
        <begin position="94"/>
        <end position="113"/>
    </location>
</feature>
<feature type="region of interest" description="Disordered" evidence="1">
    <location>
        <begin position="1"/>
        <end position="144"/>
    </location>
</feature>
<dbReference type="InterPro" id="IPR025391">
    <property type="entry name" value="DUF4123"/>
</dbReference>
<dbReference type="AlphaFoldDB" id="Q3JRB4"/>
<feature type="compositionally biased region" description="Basic and acidic residues" evidence="1">
    <location>
        <begin position="84"/>
        <end position="93"/>
    </location>
</feature>
<feature type="compositionally biased region" description="Basic and acidic residues" evidence="1">
    <location>
        <begin position="135"/>
        <end position="144"/>
    </location>
</feature>
<organism evidence="3 4">
    <name type="scientific">Burkholderia pseudomallei (strain 1710b)</name>
    <dbReference type="NCBI Taxonomy" id="320372"/>
    <lineage>
        <taxon>Bacteria</taxon>
        <taxon>Pseudomonadati</taxon>
        <taxon>Pseudomonadota</taxon>
        <taxon>Betaproteobacteria</taxon>
        <taxon>Burkholderiales</taxon>
        <taxon>Burkholderiaceae</taxon>
        <taxon>Burkholderia</taxon>
        <taxon>pseudomallei group</taxon>
    </lineage>
</organism>
<dbReference type="EMBL" id="CP000124">
    <property type="protein sequence ID" value="ABA50530.1"/>
    <property type="molecule type" value="Genomic_DNA"/>
</dbReference>
<name>Q3JRB4_BURP1</name>
<evidence type="ECO:0000259" key="2">
    <source>
        <dbReference type="Pfam" id="PF13503"/>
    </source>
</evidence>
<evidence type="ECO:0000256" key="1">
    <source>
        <dbReference type="SAM" id="MobiDB-lite"/>
    </source>
</evidence>
<dbReference type="Proteomes" id="UP000002700">
    <property type="component" value="Chromosome I"/>
</dbReference>
<feature type="compositionally biased region" description="Pro residues" evidence="1">
    <location>
        <begin position="54"/>
        <end position="65"/>
    </location>
</feature>